<evidence type="ECO:0000256" key="2">
    <source>
        <dbReference type="SAM" id="SignalP"/>
    </source>
</evidence>
<feature type="compositionally biased region" description="Basic and acidic residues" evidence="1">
    <location>
        <begin position="55"/>
        <end position="75"/>
    </location>
</feature>
<dbReference type="AlphaFoldDB" id="A0A4Y6PWM9"/>
<feature type="region of interest" description="Disordered" evidence="1">
    <location>
        <begin position="34"/>
        <end position="75"/>
    </location>
</feature>
<feature type="chain" id="PRO_5030106577" description="DUF3221 domain-containing protein" evidence="2">
    <location>
        <begin position="27"/>
        <end position="240"/>
    </location>
</feature>
<sequence>MSYRSTMSKRLVNMFAVVLAASFAWAGCSHEKEYVDDEGKTTGEIEVSEDETEYEIEKELPEKESRATGEKEIETEHGEVEIEVEEDEVEVEGYREYPEGENPAYTGGSGEEDVQIELGQPKPSQAISVVSVYAAPVDFIGATVVGKAEVNKVISDRGFWINHNGERIFAVVREDIPSNEMIDISKGEQLKFGGIVVDGDDWKKLAGDLEPKTRQTLEEQPYFVAVYWDDIEKVGQTSTN</sequence>
<organism evidence="3 4">
    <name type="scientific">Persicimonas caeni</name>
    <dbReference type="NCBI Taxonomy" id="2292766"/>
    <lineage>
        <taxon>Bacteria</taxon>
        <taxon>Deltaproteobacteria</taxon>
        <taxon>Bradymonadales</taxon>
        <taxon>Bradymonadaceae</taxon>
        <taxon>Persicimonas</taxon>
    </lineage>
</organism>
<feature type="compositionally biased region" description="Basic and acidic residues" evidence="1">
    <location>
        <begin position="34"/>
        <end position="43"/>
    </location>
</feature>
<evidence type="ECO:0000313" key="3">
    <source>
        <dbReference type="EMBL" id="QDG52539.1"/>
    </source>
</evidence>
<keyword evidence="4" id="KW-1185">Reference proteome</keyword>
<dbReference type="PROSITE" id="PS51257">
    <property type="entry name" value="PROKAR_LIPOPROTEIN"/>
    <property type="match status" value="1"/>
</dbReference>
<accession>A0A5B8Y836</accession>
<name>A0A4Y6PWM9_PERCE</name>
<feature type="signal peptide" evidence="2">
    <location>
        <begin position="1"/>
        <end position="26"/>
    </location>
</feature>
<dbReference type="Proteomes" id="UP000315995">
    <property type="component" value="Chromosome"/>
</dbReference>
<proteinExistence type="predicted"/>
<evidence type="ECO:0000313" key="4">
    <source>
        <dbReference type="Proteomes" id="UP000315995"/>
    </source>
</evidence>
<protein>
    <recommendedName>
        <fullName evidence="5">DUF3221 domain-containing protein</fullName>
    </recommendedName>
</protein>
<accession>A0A4Y6PWM9</accession>
<dbReference type="RefSeq" id="WP_141199006.1">
    <property type="nucleotide sequence ID" value="NZ_CP041186.1"/>
</dbReference>
<keyword evidence="2" id="KW-0732">Signal</keyword>
<evidence type="ECO:0008006" key="5">
    <source>
        <dbReference type="Google" id="ProtNLM"/>
    </source>
</evidence>
<reference evidence="3 4" key="1">
    <citation type="submission" date="2019-06" db="EMBL/GenBank/DDBJ databases">
        <title>Persicimonas caeni gen. nov., sp. nov., a predatory bacterium isolated from solar saltern.</title>
        <authorList>
            <person name="Wang S."/>
        </authorList>
    </citation>
    <scope>NUCLEOTIDE SEQUENCE [LARGE SCALE GENOMIC DNA]</scope>
    <source>
        <strain evidence="3 4">YN101</strain>
    </source>
</reference>
<evidence type="ECO:0000256" key="1">
    <source>
        <dbReference type="SAM" id="MobiDB-lite"/>
    </source>
</evidence>
<gene>
    <name evidence="3" type="ORF">FIV42_17895</name>
</gene>
<dbReference type="EMBL" id="CP041186">
    <property type="protein sequence ID" value="QDG52539.1"/>
    <property type="molecule type" value="Genomic_DNA"/>
</dbReference>